<accession>A0A916VXQ3</accession>
<dbReference type="PRINTS" id="PR00038">
    <property type="entry name" value="HTHLUXR"/>
</dbReference>
<dbReference type="InterPro" id="IPR036388">
    <property type="entry name" value="WH-like_DNA-bd_sf"/>
</dbReference>
<evidence type="ECO:0000313" key="7">
    <source>
        <dbReference type="EMBL" id="GGA51436.1"/>
    </source>
</evidence>
<dbReference type="Gene3D" id="1.10.10.10">
    <property type="entry name" value="Winged helix-like DNA-binding domain superfamily/Winged helix DNA-binding domain"/>
    <property type="match status" value="1"/>
</dbReference>
<comment type="caution">
    <text evidence="7">The sequence shown here is derived from an EMBL/GenBank/DDBJ whole genome shotgun (WGS) entry which is preliminary data.</text>
</comment>
<protein>
    <recommendedName>
        <fullName evidence="9">DNA-binding response regulator</fullName>
    </recommendedName>
</protein>
<dbReference type="OrthoDB" id="9782655at2"/>
<dbReference type="GO" id="GO:0003677">
    <property type="term" value="F:DNA binding"/>
    <property type="evidence" value="ECO:0007669"/>
    <property type="project" value="UniProtKB-KW"/>
</dbReference>
<dbReference type="PROSITE" id="PS50110">
    <property type="entry name" value="RESPONSE_REGULATORY"/>
    <property type="match status" value="1"/>
</dbReference>
<evidence type="ECO:0000256" key="3">
    <source>
        <dbReference type="ARBA" id="ARBA00023163"/>
    </source>
</evidence>
<dbReference type="InterPro" id="IPR011006">
    <property type="entry name" value="CheY-like_superfamily"/>
</dbReference>
<dbReference type="PROSITE" id="PS00622">
    <property type="entry name" value="HTH_LUXR_1"/>
    <property type="match status" value="1"/>
</dbReference>
<dbReference type="AlphaFoldDB" id="A0A916VXQ3"/>
<evidence type="ECO:0008006" key="9">
    <source>
        <dbReference type="Google" id="ProtNLM"/>
    </source>
</evidence>
<dbReference type="RefSeq" id="WP_127071189.1">
    <property type="nucleotide sequence ID" value="NZ_BMKB01000003.1"/>
</dbReference>
<keyword evidence="3" id="KW-0804">Transcription</keyword>
<reference evidence="7 8" key="1">
    <citation type="journal article" date="2014" name="Int. J. Syst. Evol. Microbiol.">
        <title>Complete genome sequence of Corynebacterium casei LMG S-19264T (=DSM 44701T), isolated from a smear-ripened cheese.</title>
        <authorList>
            <consortium name="US DOE Joint Genome Institute (JGI-PGF)"/>
            <person name="Walter F."/>
            <person name="Albersmeier A."/>
            <person name="Kalinowski J."/>
            <person name="Ruckert C."/>
        </authorList>
    </citation>
    <scope>NUCLEOTIDE SEQUENCE [LARGE SCALE GENOMIC DNA]</scope>
    <source>
        <strain evidence="7 8">CGMCC 1.15896</strain>
    </source>
</reference>
<dbReference type="Pfam" id="PF00196">
    <property type="entry name" value="GerE"/>
    <property type="match status" value="1"/>
</dbReference>
<dbReference type="CDD" id="cd06170">
    <property type="entry name" value="LuxR_C_like"/>
    <property type="match status" value="1"/>
</dbReference>
<keyword evidence="2" id="KW-0238">DNA-binding</keyword>
<dbReference type="Pfam" id="PF00072">
    <property type="entry name" value="Response_reg"/>
    <property type="match status" value="1"/>
</dbReference>
<evidence type="ECO:0000256" key="4">
    <source>
        <dbReference type="PROSITE-ProRule" id="PRU00169"/>
    </source>
</evidence>
<dbReference type="Gene3D" id="3.40.50.2300">
    <property type="match status" value="1"/>
</dbReference>
<evidence type="ECO:0000259" key="6">
    <source>
        <dbReference type="PROSITE" id="PS50110"/>
    </source>
</evidence>
<keyword evidence="1" id="KW-0805">Transcription regulation</keyword>
<dbReference type="SUPFAM" id="SSF52172">
    <property type="entry name" value="CheY-like"/>
    <property type="match status" value="1"/>
</dbReference>
<proteinExistence type="predicted"/>
<gene>
    <name evidence="7" type="ORF">GCM10011499_21850</name>
</gene>
<dbReference type="InterPro" id="IPR001789">
    <property type="entry name" value="Sig_transdc_resp-reg_receiver"/>
</dbReference>
<keyword evidence="8" id="KW-1185">Reference proteome</keyword>
<feature type="domain" description="Response regulatory" evidence="6">
    <location>
        <begin position="28"/>
        <end position="138"/>
    </location>
</feature>
<dbReference type="PANTHER" id="PTHR44688">
    <property type="entry name" value="DNA-BINDING TRANSCRIPTIONAL ACTIVATOR DEVR_DOSR"/>
    <property type="match status" value="1"/>
</dbReference>
<dbReference type="Proteomes" id="UP000596977">
    <property type="component" value="Unassembled WGS sequence"/>
</dbReference>
<dbReference type="GO" id="GO:0000160">
    <property type="term" value="P:phosphorelay signal transduction system"/>
    <property type="evidence" value="ECO:0007669"/>
    <property type="project" value="InterPro"/>
</dbReference>
<dbReference type="SMART" id="SM00421">
    <property type="entry name" value="HTH_LUXR"/>
    <property type="match status" value="1"/>
</dbReference>
<dbReference type="SUPFAM" id="SSF46894">
    <property type="entry name" value="C-terminal effector domain of the bipartite response regulators"/>
    <property type="match status" value="1"/>
</dbReference>
<dbReference type="PANTHER" id="PTHR44688:SF16">
    <property type="entry name" value="DNA-BINDING TRANSCRIPTIONAL ACTIVATOR DEVR_DOSR"/>
    <property type="match status" value="1"/>
</dbReference>
<evidence type="ECO:0000313" key="8">
    <source>
        <dbReference type="Proteomes" id="UP000596977"/>
    </source>
</evidence>
<sequence>MNLPKFSKDKDIRSKEPVYLSVFNRNRLVHIVDADMSSCGGITALFRLEGFLTGFSTSLTHLEDELEKRWPDIFIYNLSFGIDVLRQIKSTRRGTPIFATIDEPDINLAVEAMRTGVIDVAAKPIEPDAFMTKVRDALRRDVHVSAARDGLRKVEIRGFHQLTPREREVLQHLVEGKSNKEVGLDLGISPRTVEVHRARLMEKLCARNTADLLRIVLTS</sequence>
<dbReference type="GO" id="GO:0006355">
    <property type="term" value="P:regulation of DNA-templated transcription"/>
    <property type="evidence" value="ECO:0007669"/>
    <property type="project" value="InterPro"/>
</dbReference>
<organism evidence="7 8">
    <name type="scientific">Pelagibacterium lentulum</name>
    <dbReference type="NCBI Taxonomy" id="2029865"/>
    <lineage>
        <taxon>Bacteria</taxon>
        <taxon>Pseudomonadati</taxon>
        <taxon>Pseudomonadota</taxon>
        <taxon>Alphaproteobacteria</taxon>
        <taxon>Hyphomicrobiales</taxon>
        <taxon>Devosiaceae</taxon>
        <taxon>Pelagibacterium</taxon>
    </lineage>
</organism>
<dbReference type="InterPro" id="IPR016032">
    <property type="entry name" value="Sig_transdc_resp-reg_C-effctor"/>
</dbReference>
<evidence type="ECO:0000259" key="5">
    <source>
        <dbReference type="PROSITE" id="PS50043"/>
    </source>
</evidence>
<feature type="domain" description="HTH luxR-type" evidence="5">
    <location>
        <begin position="155"/>
        <end position="219"/>
    </location>
</feature>
<comment type="caution">
    <text evidence="4">Lacks conserved residue(s) required for the propagation of feature annotation.</text>
</comment>
<evidence type="ECO:0000256" key="1">
    <source>
        <dbReference type="ARBA" id="ARBA00023015"/>
    </source>
</evidence>
<name>A0A916VXQ3_9HYPH</name>
<evidence type="ECO:0000256" key="2">
    <source>
        <dbReference type="ARBA" id="ARBA00023125"/>
    </source>
</evidence>
<dbReference type="PROSITE" id="PS50043">
    <property type="entry name" value="HTH_LUXR_2"/>
    <property type="match status" value="1"/>
</dbReference>
<dbReference type="InterPro" id="IPR000792">
    <property type="entry name" value="Tscrpt_reg_LuxR_C"/>
</dbReference>
<dbReference type="EMBL" id="BMKB01000003">
    <property type="protein sequence ID" value="GGA51436.1"/>
    <property type="molecule type" value="Genomic_DNA"/>
</dbReference>